<proteinExistence type="predicted"/>
<gene>
    <name evidence="2" type="ORF">IWX90DRAFT_66238</name>
</gene>
<evidence type="ECO:0000313" key="2">
    <source>
        <dbReference type="EMBL" id="KAK8154804.1"/>
    </source>
</evidence>
<feature type="compositionally biased region" description="Low complexity" evidence="1">
    <location>
        <begin position="479"/>
        <end position="489"/>
    </location>
</feature>
<dbReference type="EMBL" id="JBBWUH010000011">
    <property type="protein sequence ID" value="KAK8154804.1"/>
    <property type="molecule type" value="Genomic_DNA"/>
</dbReference>
<reference evidence="2 3" key="1">
    <citation type="journal article" date="2022" name="G3 (Bethesda)">
        <title>Enemy or ally: a genomic approach to elucidate the lifestyle of Phyllosticta citrichinaensis.</title>
        <authorList>
            <person name="Buijs V.A."/>
            <person name="Groenewald J.Z."/>
            <person name="Haridas S."/>
            <person name="LaButti K.M."/>
            <person name="Lipzen A."/>
            <person name="Martin F.M."/>
            <person name="Barry K."/>
            <person name="Grigoriev I.V."/>
            <person name="Crous P.W."/>
            <person name="Seidl M.F."/>
        </authorList>
    </citation>
    <scope>NUCLEOTIDE SEQUENCE [LARGE SCALE GENOMIC DNA]</scope>
    <source>
        <strain evidence="2 3">CBS 129764</strain>
    </source>
</reference>
<feature type="region of interest" description="Disordered" evidence="1">
    <location>
        <begin position="426"/>
        <end position="491"/>
    </location>
</feature>
<evidence type="ECO:0000313" key="3">
    <source>
        <dbReference type="Proteomes" id="UP001456524"/>
    </source>
</evidence>
<accession>A0ABR1XHL4</accession>
<feature type="compositionally biased region" description="Basic and acidic residues" evidence="1">
    <location>
        <begin position="215"/>
        <end position="229"/>
    </location>
</feature>
<comment type="caution">
    <text evidence="2">The sequence shown here is derived from an EMBL/GenBank/DDBJ whole genome shotgun (WGS) entry which is preliminary data.</text>
</comment>
<feature type="compositionally biased region" description="Polar residues" evidence="1">
    <location>
        <begin position="1"/>
        <end position="10"/>
    </location>
</feature>
<feature type="compositionally biased region" description="Basic and acidic residues" evidence="1">
    <location>
        <begin position="456"/>
        <end position="478"/>
    </location>
</feature>
<evidence type="ECO:0000256" key="1">
    <source>
        <dbReference type="SAM" id="MobiDB-lite"/>
    </source>
</evidence>
<sequence>MFAFGSSSSLIAGRHDPDKERADPGQPTPVRFPRLSPENQPTPKPWSSPADAPDLFRQFTHIRRPVDITANLFTSLNIELDQVHGVTDIISALPDDASSYLPPESWKNLEAADDASQDHRLPKRLLCNGREYPGREEFTIRLKEIMNDNYHAFSALTRTKIPEKEPPRLAHFRRFWEGLDNMAYYWDTSRDVYVPLQEQEEDADDQDDPAQTETPSKDGQESDKVKLAGENETAAEEDAGHTNNSEPRKKAKTQDSDGKTDSPRPGEAQPAKRSPPKPTRVTEVRAKLVNGKSIETKSTAPKTKYKGMRIGNGRGMPEGYRTDTVRGFIEPLSWQYGLALGPHRRPPALQIHKLRVPVRVSSAVWKSSTDRLKARQGIVQGPVAGIRCADLVEFSDDTASTAGQREALLDVIREIGSILCIAQERAREGKSERKPGEGMWWTTVPRWGGGPGGEVGEGRGDSDGPLEKAKEEKEERSSSRGSSSSSSRRAAAKKRTAAEAWADLKPGVGYWDPKVEYEAVGKDRGSEWDDVFSFSSINHHVALLHLHVHPAYLDFLQTGELPSLPPADPSWSRPVLRRSRWYDFFSVDDRVELFCGLWGLFGWLVRTQPPQQQDGDGDVEMKDAA</sequence>
<organism evidence="2 3">
    <name type="scientific">Phyllosticta citrichinensis</name>
    <dbReference type="NCBI Taxonomy" id="1130410"/>
    <lineage>
        <taxon>Eukaryota</taxon>
        <taxon>Fungi</taxon>
        <taxon>Dikarya</taxon>
        <taxon>Ascomycota</taxon>
        <taxon>Pezizomycotina</taxon>
        <taxon>Dothideomycetes</taxon>
        <taxon>Dothideomycetes incertae sedis</taxon>
        <taxon>Botryosphaeriales</taxon>
        <taxon>Phyllostictaceae</taxon>
        <taxon>Phyllosticta</taxon>
    </lineage>
</organism>
<keyword evidence="3" id="KW-1185">Reference proteome</keyword>
<feature type="compositionally biased region" description="Basic and acidic residues" evidence="1">
    <location>
        <begin position="426"/>
        <end position="436"/>
    </location>
</feature>
<feature type="compositionally biased region" description="Basic and acidic residues" evidence="1">
    <location>
        <begin position="246"/>
        <end position="264"/>
    </location>
</feature>
<protein>
    <submittedName>
        <fullName evidence="2">Uncharacterized protein</fullName>
    </submittedName>
</protein>
<feature type="compositionally biased region" description="Acidic residues" evidence="1">
    <location>
        <begin position="199"/>
        <end position="210"/>
    </location>
</feature>
<name>A0ABR1XHL4_9PEZI</name>
<dbReference type="Proteomes" id="UP001456524">
    <property type="component" value="Unassembled WGS sequence"/>
</dbReference>
<feature type="compositionally biased region" description="Basic and acidic residues" evidence="1">
    <location>
        <begin position="13"/>
        <end position="23"/>
    </location>
</feature>
<feature type="region of interest" description="Disordered" evidence="1">
    <location>
        <begin position="199"/>
        <end position="281"/>
    </location>
</feature>
<feature type="region of interest" description="Disordered" evidence="1">
    <location>
        <begin position="1"/>
        <end position="52"/>
    </location>
</feature>